<dbReference type="RefSeq" id="WP_209767453.1">
    <property type="nucleotide sequence ID" value="NZ_JAGINP010000011.1"/>
</dbReference>
<sequence>MKKTLLKILRLPHGRGKSSALASDGPSSARERTFAFTRDHLDKLDKLFGEMDGRSVVTLARSVERGELDALCEGLDRQQLLATLRPALRREQAPRTPTLWRRLCRHAEHFFVDKIQHFPGAHWHIARPLIRAAEGLVEAQLPQWNRFKEDYAQATTPESRILITIDAAEAVSRLLRSPKRPDWEPALAKASGQSLDQVAAGLDALAGCFAMARWYFHAQRAVFYRSDDETDLIFFQSAREKPTWEIDEQQIDALHRVLTTLSEDTKDYAHFLLIQLSVDLKDRAIILTIAPPVIRHEMTEKLGRPPFGAVMDFLVSSIEKGTRDFVADVARWRKMATDDADFVALTATILSTIQGVERQIQHLNRVVRMRKDNVFVKRIEKARLAVGMAVAGVLLPRSFAILDVTFADRTPLETGATAEIEKLLASLLNVSWRMAETGGQNLAAASSKEQVFGIVSRAAVAFRPSLFKANPGEAAQLATTLAHTACIAGRLGATGTISEMQDRLGPIWEHIPQLWPCRDGTKTCCRAFVRPAF</sequence>
<organism evidence="1 2">
    <name type="scientific">Azospirillum rugosum</name>
    <dbReference type="NCBI Taxonomy" id="416170"/>
    <lineage>
        <taxon>Bacteria</taxon>
        <taxon>Pseudomonadati</taxon>
        <taxon>Pseudomonadota</taxon>
        <taxon>Alphaproteobacteria</taxon>
        <taxon>Rhodospirillales</taxon>
        <taxon>Azospirillaceae</taxon>
        <taxon>Azospirillum</taxon>
    </lineage>
</organism>
<accession>A0ABS4SLX1</accession>
<dbReference type="Proteomes" id="UP000781958">
    <property type="component" value="Unassembled WGS sequence"/>
</dbReference>
<gene>
    <name evidence="1" type="ORF">J2851_003308</name>
</gene>
<comment type="caution">
    <text evidence="1">The sequence shown here is derived from an EMBL/GenBank/DDBJ whole genome shotgun (WGS) entry which is preliminary data.</text>
</comment>
<name>A0ABS4SLX1_9PROT</name>
<protein>
    <submittedName>
        <fullName evidence="1">Uncharacterized protein</fullName>
    </submittedName>
</protein>
<proteinExistence type="predicted"/>
<reference evidence="1 2" key="1">
    <citation type="submission" date="2021-03" db="EMBL/GenBank/DDBJ databases">
        <title>Genomic Encyclopedia of Type Strains, Phase III (KMG-III): the genomes of soil and plant-associated and newly described type strains.</title>
        <authorList>
            <person name="Whitman W."/>
        </authorList>
    </citation>
    <scope>NUCLEOTIDE SEQUENCE [LARGE SCALE GENOMIC DNA]</scope>
    <source>
        <strain evidence="1 2">IMMIB AFH-6</strain>
    </source>
</reference>
<dbReference type="EMBL" id="JAGINP010000011">
    <property type="protein sequence ID" value="MBP2293525.1"/>
    <property type="molecule type" value="Genomic_DNA"/>
</dbReference>
<evidence type="ECO:0000313" key="1">
    <source>
        <dbReference type="EMBL" id="MBP2293525.1"/>
    </source>
</evidence>
<keyword evidence="2" id="KW-1185">Reference proteome</keyword>
<evidence type="ECO:0000313" key="2">
    <source>
        <dbReference type="Proteomes" id="UP000781958"/>
    </source>
</evidence>